<dbReference type="PANTHER" id="PTHR31808">
    <property type="entry name" value="EXPRESSED PROTEIN"/>
    <property type="match status" value="1"/>
</dbReference>
<accession>A0ABQ7CG56</accession>
<evidence type="ECO:0000313" key="1">
    <source>
        <dbReference type="EMBL" id="KAF3550680.1"/>
    </source>
</evidence>
<dbReference type="InterPro" id="IPR038925">
    <property type="entry name" value="At3g17800-like"/>
</dbReference>
<comment type="caution">
    <text evidence="1">The sequence shown here is derived from an EMBL/GenBank/DDBJ whole genome shotgun (WGS) entry which is preliminary data.</text>
</comment>
<dbReference type="PANTHER" id="PTHR31808:SF13">
    <property type="entry name" value="UV-B-INDUCED PROTEIN"/>
    <property type="match status" value="1"/>
</dbReference>
<sequence length="74" mass="8194">MVVSMVETTELGEDAEVLNQILITPQGTVDLSKNEQIKISCGGMKWLALEAVAFGSFLWDVESDVDARYQFVLN</sequence>
<gene>
    <name evidence="1" type="ORF">DY000_02004474</name>
</gene>
<dbReference type="EMBL" id="QGKV02000832">
    <property type="protein sequence ID" value="KAF3550680.1"/>
    <property type="molecule type" value="Genomic_DNA"/>
</dbReference>
<keyword evidence="2" id="KW-1185">Reference proteome</keyword>
<organism evidence="1 2">
    <name type="scientific">Brassica cretica</name>
    <name type="common">Mustard</name>
    <dbReference type="NCBI Taxonomy" id="69181"/>
    <lineage>
        <taxon>Eukaryota</taxon>
        <taxon>Viridiplantae</taxon>
        <taxon>Streptophyta</taxon>
        <taxon>Embryophyta</taxon>
        <taxon>Tracheophyta</taxon>
        <taxon>Spermatophyta</taxon>
        <taxon>Magnoliopsida</taxon>
        <taxon>eudicotyledons</taxon>
        <taxon>Gunneridae</taxon>
        <taxon>Pentapetalae</taxon>
        <taxon>rosids</taxon>
        <taxon>malvids</taxon>
        <taxon>Brassicales</taxon>
        <taxon>Brassicaceae</taxon>
        <taxon>Brassiceae</taxon>
        <taxon>Brassica</taxon>
    </lineage>
</organism>
<protein>
    <submittedName>
        <fullName evidence="1">Uncharacterized protein</fullName>
    </submittedName>
</protein>
<proteinExistence type="predicted"/>
<reference evidence="1 2" key="1">
    <citation type="journal article" date="2020" name="BMC Genomics">
        <title>Intraspecific diversification of the crop wild relative Brassica cretica Lam. using demographic model selection.</title>
        <authorList>
            <person name="Kioukis A."/>
            <person name="Michalopoulou V.A."/>
            <person name="Briers L."/>
            <person name="Pirintsos S."/>
            <person name="Studholme D.J."/>
            <person name="Pavlidis P."/>
            <person name="Sarris P.F."/>
        </authorList>
    </citation>
    <scope>NUCLEOTIDE SEQUENCE [LARGE SCALE GENOMIC DNA]</scope>
    <source>
        <strain evidence="2">cv. PFS-1207/04</strain>
    </source>
</reference>
<evidence type="ECO:0000313" key="2">
    <source>
        <dbReference type="Proteomes" id="UP000266723"/>
    </source>
</evidence>
<dbReference type="Proteomes" id="UP000266723">
    <property type="component" value="Unassembled WGS sequence"/>
</dbReference>
<name>A0ABQ7CG56_BRACR</name>